<organism evidence="3 4">
    <name type="scientific">Azospirillum argentinense</name>
    <dbReference type="NCBI Taxonomy" id="2970906"/>
    <lineage>
        <taxon>Bacteria</taxon>
        <taxon>Pseudomonadati</taxon>
        <taxon>Pseudomonadota</taxon>
        <taxon>Alphaproteobacteria</taxon>
        <taxon>Rhodospirillales</taxon>
        <taxon>Azospirillaceae</taxon>
        <taxon>Azospirillum</taxon>
    </lineage>
</organism>
<gene>
    <name evidence="3" type="ORF">C1S70_21310</name>
</gene>
<protein>
    <submittedName>
        <fullName evidence="3">Uncharacterized protein</fullName>
    </submittedName>
</protein>
<dbReference type="EMBL" id="POWG01000025">
    <property type="protein sequence ID" value="PNQ96810.1"/>
    <property type="molecule type" value="Genomic_DNA"/>
</dbReference>
<feature type="compositionally biased region" description="Low complexity" evidence="1">
    <location>
        <begin position="32"/>
        <end position="65"/>
    </location>
</feature>
<feature type="signal peptide" evidence="2">
    <location>
        <begin position="1"/>
        <end position="26"/>
    </location>
</feature>
<dbReference type="Proteomes" id="UP000236268">
    <property type="component" value="Unassembled WGS sequence"/>
</dbReference>
<sequence>MGVKAEMFRPKLILGPVLALALVALAACADAPGRSSGAAVGGAPAASTTAPTTAPAGAPASSRPARGVEDPSLRLDGGVGSDDSCRAQCERSNNSCMDSVAARAQSGLDRPDRGGIFSPTDNCQHSLRMCYQRCGAPTNQ</sequence>
<feature type="region of interest" description="Disordered" evidence="1">
    <location>
        <begin position="32"/>
        <end position="84"/>
    </location>
</feature>
<evidence type="ECO:0000256" key="1">
    <source>
        <dbReference type="SAM" id="MobiDB-lite"/>
    </source>
</evidence>
<reference evidence="3 4" key="1">
    <citation type="submission" date="2018-01" db="EMBL/GenBank/DDBJ databases">
        <title>Whole genome sequence of Azospirillum brasilense REC3 isolated from strawberry roots.</title>
        <authorList>
            <person name="Fontana C.A."/>
            <person name="Salazar S.M."/>
            <person name="Bassi D."/>
            <person name="Puglisi E."/>
            <person name="Lovaisa N.C."/>
            <person name="Toffoli L.M."/>
            <person name="Pedraza R."/>
            <person name="Cocconcelli P.S."/>
        </authorList>
    </citation>
    <scope>NUCLEOTIDE SEQUENCE [LARGE SCALE GENOMIC DNA]</scope>
    <source>
        <strain evidence="3 4">REC3</strain>
    </source>
</reference>
<feature type="chain" id="PRO_5014413489" evidence="2">
    <location>
        <begin position="27"/>
        <end position="140"/>
    </location>
</feature>
<name>A0A2K1FW83_9PROT</name>
<accession>A0A2K1FW83</accession>
<evidence type="ECO:0000313" key="4">
    <source>
        <dbReference type="Proteomes" id="UP000236268"/>
    </source>
</evidence>
<dbReference type="AlphaFoldDB" id="A0A2K1FW83"/>
<proteinExistence type="predicted"/>
<keyword evidence="2" id="KW-0732">Signal</keyword>
<evidence type="ECO:0000313" key="3">
    <source>
        <dbReference type="EMBL" id="PNQ96810.1"/>
    </source>
</evidence>
<evidence type="ECO:0000256" key="2">
    <source>
        <dbReference type="SAM" id="SignalP"/>
    </source>
</evidence>
<dbReference type="PROSITE" id="PS51257">
    <property type="entry name" value="PROKAR_LIPOPROTEIN"/>
    <property type="match status" value="1"/>
</dbReference>
<comment type="caution">
    <text evidence="3">The sequence shown here is derived from an EMBL/GenBank/DDBJ whole genome shotgun (WGS) entry which is preliminary data.</text>
</comment>